<dbReference type="InterPro" id="IPR011322">
    <property type="entry name" value="N-reg_PII-like_a/b"/>
</dbReference>
<dbReference type="Pfam" id="PF09413">
    <property type="entry name" value="DUF2007"/>
    <property type="match status" value="1"/>
</dbReference>
<reference evidence="3 4" key="1">
    <citation type="submission" date="2022-07" db="EMBL/GenBank/DDBJ databases">
        <title>A copper resistant bacterium isolated from sediment samples of deep sea hydrothermal areas.</title>
        <authorList>
            <person name="Zeng X."/>
        </authorList>
    </citation>
    <scope>NUCLEOTIDE SEQUENCE [LARGE SCALE GENOMIC DNA]</scope>
    <source>
        <strain evidence="4">CuT 6</strain>
    </source>
</reference>
<dbReference type="Proteomes" id="UP001475781">
    <property type="component" value="Chromosome"/>
</dbReference>
<keyword evidence="4" id="KW-1185">Reference proteome</keyword>
<evidence type="ECO:0000256" key="1">
    <source>
        <dbReference type="SAM" id="Phobius"/>
    </source>
</evidence>
<accession>A0ABZ2W0U1</accession>
<feature type="domain" description="DUF2007" evidence="2">
    <location>
        <begin position="4"/>
        <end position="68"/>
    </location>
</feature>
<sequence length="108" mass="11809">MLQIAYRARDITEAHIVAGLLEANGIEAFVGGHYLQGAMGEIGAAGFSNVHVDDDDLYQARQLVAEYEASAGGSSCQVTDDDYDRPDHYARWFLLALAIVGLLLFQIY</sequence>
<feature type="transmembrane region" description="Helical" evidence="1">
    <location>
        <begin position="89"/>
        <end position="107"/>
    </location>
</feature>
<dbReference type="InterPro" id="IPR018551">
    <property type="entry name" value="DUF2007"/>
</dbReference>
<keyword evidence="1" id="KW-0812">Transmembrane</keyword>
<gene>
    <name evidence="3" type="ORF">NLK58_18940</name>
</gene>
<dbReference type="SUPFAM" id="SSF54913">
    <property type="entry name" value="GlnB-like"/>
    <property type="match status" value="1"/>
</dbReference>
<evidence type="ECO:0000313" key="3">
    <source>
        <dbReference type="EMBL" id="WZF88360.1"/>
    </source>
</evidence>
<keyword evidence="1" id="KW-1133">Transmembrane helix</keyword>
<dbReference type="EMBL" id="CP101118">
    <property type="protein sequence ID" value="WZF88360.1"/>
    <property type="molecule type" value="Genomic_DNA"/>
</dbReference>
<dbReference type="RefSeq" id="WP_264756453.1">
    <property type="nucleotide sequence ID" value="NZ_CP101118.1"/>
</dbReference>
<organism evidence="3 4">
    <name type="scientific">Marinobacter metalliresistant</name>
    <dbReference type="NCBI Taxonomy" id="2961995"/>
    <lineage>
        <taxon>Bacteria</taxon>
        <taxon>Pseudomonadati</taxon>
        <taxon>Pseudomonadota</taxon>
        <taxon>Gammaproteobacteria</taxon>
        <taxon>Pseudomonadales</taxon>
        <taxon>Marinobacteraceae</taxon>
        <taxon>Marinobacter</taxon>
    </lineage>
</organism>
<name>A0ABZ2W0U1_9GAMM</name>
<evidence type="ECO:0000313" key="4">
    <source>
        <dbReference type="Proteomes" id="UP001475781"/>
    </source>
</evidence>
<proteinExistence type="predicted"/>
<keyword evidence="1" id="KW-0472">Membrane</keyword>
<dbReference type="Gene3D" id="3.30.70.790">
    <property type="entry name" value="UreE, C-terminal domain"/>
    <property type="match status" value="1"/>
</dbReference>
<evidence type="ECO:0000259" key="2">
    <source>
        <dbReference type="Pfam" id="PF09413"/>
    </source>
</evidence>
<protein>
    <submittedName>
        <fullName evidence="3">DUF2007 domain-containing protein</fullName>
    </submittedName>
</protein>